<dbReference type="InterPro" id="IPR004604">
    <property type="entry name" value="DNA_recomb/repair_RecN"/>
</dbReference>
<reference evidence="11 12" key="1">
    <citation type="submission" date="2020-11" db="EMBL/GenBank/DDBJ databases">
        <title>Fusibacter basophilias sp. nov.</title>
        <authorList>
            <person name="Qiu D."/>
        </authorList>
    </citation>
    <scope>NUCLEOTIDE SEQUENCE [LARGE SCALE GENOMIC DNA]</scope>
    <source>
        <strain evidence="11 12">Q10-2</strain>
    </source>
</reference>
<evidence type="ECO:0000256" key="2">
    <source>
        <dbReference type="ARBA" id="ARBA00009441"/>
    </source>
</evidence>
<organism evidence="11 12">
    <name type="scientific">Fusibacter ferrireducens</name>
    <dbReference type="NCBI Taxonomy" id="2785058"/>
    <lineage>
        <taxon>Bacteria</taxon>
        <taxon>Bacillati</taxon>
        <taxon>Bacillota</taxon>
        <taxon>Clostridia</taxon>
        <taxon>Eubacteriales</taxon>
        <taxon>Eubacteriales Family XII. Incertae Sedis</taxon>
        <taxon>Fusibacter</taxon>
    </lineage>
</organism>
<dbReference type="Proteomes" id="UP000614200">
    <property type="component" value="Unassembled WGS sequence"/>
</dbReference>
<dbReference type="RefSeq" id="WP_194701916.1">
    <property type="nucleotide sequence ID" value="NZ_JADKNH010000006.1"/>
</dbReference>
<evidence type="ECO:0000256" key="1">
    <source>
        <dbReference type="ARBA" id="ARBA00003618"/>
    </source>
</evidence>
<name>A0ABR9ZT87_9FIRM</name>
<proteinExistence type="inferred from homology"/>
<dbReference type="SUPFAM" id="SSF52540">
    <property type="entry name" value="P-loop containing nucleoside triphosphate hydrolases"/>
    <property type="match status" value="1"/>
</dbReference>
<dbReference type="Gene3D" id="3.40.50.300">
    <property type="entry name" value="P-loop containing nucleotide triphosphate hydrolases"/>
    <property type="match status" value="2"/>
</dbReference>
<evidence type="ECO:0000256" key="7">
    <source>
        <dbReference type="ARBA" id="ARBA00023204"/>
    </source>
</evidence>
<evidence type="ECO:0000313" key="12">
    <source>
        <dbReference type="Proteomes" id="UP000614200"/>
    </source>
</evidence>
<evidence type="ECO:0000256" key="4">
    <source>
        <dbReference type="ARBA" id="ARBA00022741"/>
    </source>
</evidence>
<dbReference type="CDD" id="cd03241">
    <property type="entry name" value="ABC_RecN"/>
    <property type="match status" value="2"/>
</dbReference>
<dbReference type="PANTHER" id="PTHR11059:SF0">
    <property type="entry name" value="DNA REPAIR PROTEIN RECN"/>
    <property type="match status" value="1"/>
</dbReference>
<dbReference type="EMBL" id="JADKNH010000006">
    <property type="protein sequence ID" value="MBF4693674.1"/>
    <property type="molecule type" value="Genomic_DNA"/>
</dbReference>
<dbReference type="Pfam" id="PF02463">
    <property type="entry name" value="SMC_N"/>
    <property type="match status" value="1"/>
</dbReference>
<evidence type="ECO:0000256" key="8">
    <source>
        <dbReference type="ARBA" id="ARBA00033408"/>
    </source>
</evidence>
<comment type="function">
    <text evidence="1 9">May be involved in recombinational repair of damaged DNA.</text>
</comment>
<accession>A0ABR9ZT87</accession>
<evidence type="ECO:0000256" key="9">
    <source>
        <dbReference type="PIRNR" id="PIRNR003128"/>
    </source>
</evidence>
<evidence type="ECO:0000256" key="6">
    <source>
        <dbReference type="ARBA" id="ARBA00022840"/>
    </source>
</evidence>
<evidence type="ECO:0000256" key="5">
    <source>
        <dbReference type="ARBA" id="ARBA00022763"/>
    </source>
</evidence>
<dbReference type="PANTHER" id="PTHR11059">
    <property type="entry name" value="DNA REPAIR PROTEIN RECN"/>
    <property type="match status" value="1"/>
</dbReference>
<feature type="domain" description="RecF/RecN/SMC N-terminal" evidence="10">
    <location>
        <begin position="2"/>
        <end position="502"/>
    </location>
</feature>
<evidence type="ECO:0000256" key="3">
    <source>
        <dbReference type="ARBA" id="ARBA00021315"/>
    </source>
</evidence>
<evidence type="ECO:0000313" key="11">
    <source>
        <dbReference type="EMBL" id="MBF4693674.1"/>
    </source>
</evidence>
<dbReference type="NCBIfam" id="TIGR00634">
    <property type="entry name" value="recN"/>
    <property type="match status" value="1"/>
</dbReference>
<keyword evidence="5 9" id="KW-0227">DNA damage</keyword>
<protein>
    <recommendedName>
        <fullName evidence="3 9">DNA repair protein RecN</fullName>
    </recommendedName>
    <alternativeName>
        <fullName evidence="8 9">Recombination protein N</fullName>
    </alternativeName>
</protein>
<comment type="caution">
    <text evidence="11">The sequence shown here is derived from an EMBL/GenBank/DDBJ whole genome shotgun (WGS) entry which is preliminary data.</text>
</comment>
<dbReference type="InterPro" id="IPR027417">
    <property type="entry name" value="P-loop_NTPase"/>
</dbReference>
<keyword evidence="4" id="KW-0547">Nucleotide-binding</keyword>
<comment type="similarity">
    <text evidence="2 9">Belongs to the RecN family.</text>
</comment>
<gene>
    <name evidence="11" type="primary">recN</name>
    <name evidence="11" type="ORF">ISU02_11100</name>
</gene>
<dbReference type="InterPro" id="IPR003395">
    <property type="entry name" value="RecF/RecN/SMC_N"/>
</dbReference>
<keyword evidence="6" id="KW-0067">ATP-binding</keyword>
<dbReference type="PIRSF" id="PIRSF003128">
    <property type="entry name" value="RecN"/>
    <property type="match status" value="1"/>
</dbReference>
<keyword evidence="7 9" id="KW-0234">DNA repair</keyword>
<sequence length="559" mass="63030">MIFELKIKDFILIEDVTVDFLSGLNIITGETGAGKSIILGAIRLILGQTANKDAVRIGADKASIKASFYTNDLVNELLVKYDIPTDDEIVIIAREVQAKGKSISRVNGQVTPLNIIREVTECLIDLHGQNENQKLLMKSNQLNLIDAYGGIPIEEIKRALKSTYREIAALDKAIEALRVDDLEKAKKVDFLTFQLDEISNASLKPDEDTALEKEFEYLSNIEALKMSFEKAVVWMKNDHDEGIVNKLSTLSNEFSKLEAFDDEIVDFSARLKDAFYALEDLSKDVENYKENLEFDPERFLFIERRLDTINALKTKYGQSIAEILAFESAIVEELEYFESIENKVSELKKQRDQSLLIYNEQASVLTDLRQKSAQKLESALQNELIELNMKDTRFKIELEVMTRVHENGLDEVEFLISTNLGQPFKPLKKVVSGGELSRLMLGIKIVLGHLDNIPTLIFDEIDTGISGITANVVGEKLSRLSKMSQVICITHLPQIAVFSDHHLLIEKESTTQNTMTTIKEIDQNSIVDEIGRLVGGMEMTTATKHHAREMIEKAKALKK</sequence>
<keyword evidence="12" id="KW-1185">Reference proteome</keyword>
<evidence type="ECO:0000259" key="10">
    <source>
        <dbReference type="Pfam" id="PF02463"/>
    </source>
</evidence>